<evidence type="ECO:0000256" key="1">
    <source>
        <dbReference type="ARBA" id="ARBA00023002"/>
    </source>
</evidence>
<dbReference type="EMBL" id="VIFX01000033">
    <property type="protein sequence ID" value="TQR84277.1"/>
    <property type="molecule type" value="Genomic_DNA"/>
</dbReference>
<accession>A0A544VWC2</accession>
<organism evidence="2 3">
    <name type="scientific">Mycolicibacterium hodleri</name>
    <dbReference type="NCBI Taxonomy" id="49897"/>
    <lineage>
        <taxon>Bacteria</taxon>
        <taxon>Bacillati</taxon>
        <taxon>Actinomycetota</taxon>
        <taxon>Actinomycetes</taxon>
        <taxon>Mycobacteriales</taxon>
        <taxon>Mycobacteriaceae</taxon>
        <taxon>Mycolicibacterium</taxon>
    </lineage>
</organism>
<dbReference type="GO" id="GO:0005829">
    <property type="term" value="C:cytosol"/>
    <property type="evidence" value="ECO:0007669"/>
    <property type="project" value="TreeGrafter"/>
</dbReference>
<dbReference type="SUPFAM" id="SSF50475">
    <property type="entry name" value="FMN-binding split barrel"/>
    <property type="match status" value="1"/>
</dbReference>
<dbReference type="GO" id="GO:0016627">
    <property type="term" value="F:oxidoreductase activity, acting on the CH-CH group of donors"/>
    <property type="evidence" value="ECO:0007669"/>
    <property type="project" value="TreeGrafter"/>
</dbReference>
<dbReference type="RefSeq" id="WP_142554352.1">
    <property type="nucleotide sequence ID" value="NZ_VIFX01000033.1"/>
</dbReference>
<protein>
    <submittedName>
        <fullName evidence="2">Pyridoxamine 5'-phosphate oxidase</fullName>
    </submittedName>
</protein>
<dbReference type="Gene3D" id="2.30.110.10">
    <property type="entry name" value="Electron Transport, Fmn-binding Protein, Chain A"/>
    <property type="match status" value="1"/>
</dbReference>
<dbReference type="AlphaFoldDB" id="A0A544VWC2"/>
<dbReference type="PANTHER" id="PTHR35176:SF6">
    <property type="entry name" value="HEME OXYGENASE HI_0854-RELATED"/>
    <property type="match status" value="1"/>
</dbReference>
<keyword evidence="1" id="KW-0560">Oxidoreductase</keyword>
<evidence type="ECO:0000313" key="2">
    <source>
        <dbReference type="EMBL" id="TQR84277.1"/>
    </source>
</evidence>
<comment type="caution">
    <text evidence="2">The sequence shown here is derived from an EMBL/GenBank/DDBJ whole genome shotgun (WGS) entry which is preliminary data.</text>
</comment>
<name>A0A544VWC2_9MYCO</name>
<dbReference type="InterPro" id="IPR012349">
    <property type="entry name" value="Split_barrel_FMN-bd"/>
</dbReference>
<dbReference type="GO" id="GO:0070967">
    <property type="term" value="F:coenzyme F420 binding"/>
    <property type="evidence" value="ECO:0007669"/>
    <property type="project" value="TreeGrafter"/>
</dbReference>
<dbReference type="PANTHER" id="PTHR35176">
    <property type="entry name" value="HEME OXYGENASE HI_0854-RELATED"/>
    <property type="match status" value="1"/>
</dbReference>
<dbReference type="InterPro" id="IPR052019">
    <property type="entry name" value="F420H2_bilvrd_red/Heme_oxyg"/>
</dbReference>
<proteinExistence type="predicted"/>
<keyword evidence="3" id="KW-1185">Reference proteome</keyword>
<dbReference type="Proteomes" id="UP000315759">
    <property type="component" value="Unassembled WGS sequence"/>
</dbReference>
<gene>
    <name evidence="2" type="ORF">D8S82_23025</name>
</gene>
<evidence type="ECO:0000313" key="3">
    <source>
        <dbReference type="Proteomes" id="UP000315759"/>
    </source>
</evidence>
<reference evidence="2 3" key="1">
    <citation type="submission" date="2018-10" db="EMBL/GenBank/DDBJ databases">
        <title>Draft genome of Mycobacterium hodleri strain B.</title>
        <authorList>
            <person name="Amande T.J."/>
            <person name="Mcgenity T.J."/>
        </authorList>
    </citation>
    <scope>NUCLEOTIDE SEQUENCE [LARGE SCALE GENOMIC DNA]</scope>
    <source>
        <strain evidence="2 3">B</strain>
    </source>
</reference>
<sequence length="148" mass="15943">MSKESREQFLAGVHVGVIAVERPDRAPLAVAIWYAYEPGGEVSIFSTEDDLKVKLIRAAGRFSITAQQEQAPYKYVTVEGDVTAIGPADEVEARAVAIRYLGQDAGNRFADANQHADTQSAVCIRMQPKTWLSSDFSDVVGQLGVAGG</sequence>